<evidence type="ECO:0000256" key="1">
    <source>
        <dbReference type="SAM" id="SignalP"/>
    </source>
</evidence>
<feature type="non-terminal residue" evidence="2">
    <location>
        <position position="1"/>
    </location>
</feature>
<dbReference type="Proteomes" id="UP000663193">
    <property type="component" value="Chromosome 7"/>
</dbReference>
<proteinExistence type="predicted"/>
<keyword evidence="1" id="KW-0732">Signal</keyword>
<dbReference type="AlphaFoldDB" id="A0A7U2F246"/>
<evidence type="ECO:0000313" key="3">
    <source>
        <dbReference type="Proteomes" id="UP000663193"/>
    </source>
</evidence>
<feature type="signal peptide" evidence="1">
    <location>
        <begin position="1"/>
        <end position="21"/>
    </location>
</feature>
<feature type="chain" id="PRO_5030656075" evidence="1">
    <location>
        <begin position="22"/>
        <end position="101"/>
    </location>
</feature>
<dbReference type="VEuPathDB" id="FungiDB:JI435_201040"/>
<evidence type="ECO:0000313" key="2">
    <source>
        <dbReference type="EMBL" id="QRC97268.1"/>
    </source>
</evidence>
<sequence>LRRESGRCLMSLGARLVVVIAWRCDCELGCLGHDTILYYCRSLEAAILYQYPHFLLLGSDWTPWAYYGYRWHTALVLQALQPTSGISSGSRNSRSSHLFVI</sequence>
<gene>
    <name evidence="2" type="ORF">JI435_201040</name>
</gene>
<keyword evidence="3" id="KW-1185">Reference proteome</keyword>
<dbReference type="EMBL" id="CP069029">
    <property type="protein sequence ID" value="QRC97268.1"/>
    <property type="molecule type" value="Genomic_DNA"/>
</dbReference>
<name>A0A7U2F246_PHANO</name>
<accession>A0A7U2F246</accession>
<reference evidence="3" key="1">
    <citation type="journal article" date="2021" name="BMC Genomics">
        <title>Chromosome-level genome assembly and manually-curated proteome of model necrotroph Parastagonospora nodorum Sn15 reveals a genome-wide trove of candidate effector homologs, and redundancy of virulence-related functions within an accessory chromosome.</title>
        <authorList>
            <person name="Bertazzoni S."/>
            <person name="Jones D.A.B."/>
            <person name="Phan H.T."/>
            <person name="Tan K.-C."/>
            <person name="Hane J.K."/>
        </authorList>
    </citation>
    <scope>NUCLEOTIDE SEQUENCE [LARGE SCALE GENOMIC DNA]</scope>
    <source>
        <strain evidence="3">SN15 / ATCC MYA-4574 / FGSC 10173)</strain>
    </source>
</reference>
<protein>
    <submittedName>
        <fullName evidence="2">Uncharacterized protein</fullName>
    </submittedName>
</protein>
<organism evidence="2 3">
    <name type="scientific">Phaeosphaeria nodorum (strain SN15 / ATCC MYA-4574 / FGSC 10173)</name>
    <name type="common">Glume blotch fungus</name>
    <name type="synonym">Parastagonospora nodorum</name>
    <dbReference type="NCBI Taxonomy" id="321614"/>
    <lineage>
        <taxon>Eukaryota</taxon>
        <taxon>Fungi</taxon>
        <taxon>Dikarya</taxon>
        <taxon>Ascomycota</taxon>
        <taxon>Pezizomycotina</taxon>
        <taxon>Dothideomycetes</taxon>
        <taxon>Pleosporomycetidae</taxon>
        <taxon>Pleosporales</taxon>
        <taxon>Pleosporineae</taxon>
        <taxon>Phaeosphaeriaceae</taxon>
        <taxon>Parastagonospora</taxon>
    </lineage>
</organism>